<reference evidence="3" key="1">
    <citation type="submission" date="2016-10" db="EMBL/GenBank/DDBJ databases">
        <authorList>
            <person name="Varghese N."/>
            <person name="Submissions S."/>
        </authorList>
    </citation>
    <scope>NUCLEOTIDE SEQUENCE [LARGE SCALE GENOMIC DNA]</scope>
    <source>
        <strain evidence="3">ATCC 700689</strain>
    </source>
</reference>
<evidence type="ECO:0000313" key="3">
    <source>
        <dbReference type="Proteomes" id="UP000182894"/>
    </source>
</evidence>
<dbReference type="AlphaFoldDB" id="A0A1G8NHH3"/>
<evidence type="ECO:0000256" key="1">
    <source>
        <dbReference type="SAM" id="SignalP"/>
    </source>
</evidence>
<dbReference type="EMBL" id="FNCO01000017">
    <property type="protein sequence ID" value="SDI79731.1"/>
    <property type="molecule type" value="Genomic_DNA"/>
</dbReference>
<dbReference type="OrthoDB" id="7017843at2"/>
<evidence type="ECO:0000313" key="2">
    <source>
        <dbReference type="EMBL" id="SDI79731.1"/>
    </source>
</evidence>
<gene>
    <name evidence="2" type="ORF">SAMN05216605_11787</name>
</gene>
<feature type="signal peptide" evidence="1">
    <location>
        <begin position="1"/>
        <end position="20"/>
    </location>
</feature>
<sequence length="83" mass="9040">MNMTLSLLNAAALVALVAFHFQDDGSKAGNAANTESVAVQAQPHYLMKQAPRFVAQPAHRSDAMLANDTDEAIPVDRSERWVF</sequence>
<accession>A0A1G8NHH3</accession>
<keyword evidence="3" id="KW-1185">Reference proteome</keyword>
<feature type="chain" id="PRO_5010310767" description="Secreted protein" evidence="1">
    <location>
        <begin position="21"/>
        <end position="83"/>
    </location>
</feature>
<keyword evidence="1" id="KW-0732">Signal</keyword>
<protein>
    <recommendedName>
        <fullName evidence="4">Secreted protein</fullName>
    </recommendedName>
</protein>
<dbReference type="Proteomes" id="UP000182894">
    <property type="component" value="Unassembled WGS sequence"/>
</dbReference>
<evidence type="ECO:0008006" key="4">
    <source>
        <dbReference type="Google" id="ProtNLM"/>
    </source>
</evidence>
<proteinExistence type="predicted"/>
<organism evidence="2 3">
    <name type="scientific">Pseudomonas abietaniphila</name>
    <dbReference type="NCBI Taxonomy" id="89065"/>
    <lineage>
        <taxon>Bacteria</taxon>
        <taxon>Pseudomonadati</taxon>
        <taxon>Pseudomonadota</taxon>
        <taxon>Gammaproteobacteria</taxon>
        <taxon>Pseudomonadales</taxon>
        <taxon>Pseudomonadaceae</taxon>
        <taxon>Pseudomonas</taxon>
    </lineage>
</organism>
<dbReference type="RefSeq" id="WP_074757262.1">
    <property type="nucleotide sequence ID" value="NZ_FNCO01000017.1"/>
</dbReference>
<name>A0A1G8NHH3_9PSED</name>